<dbReference type="GO" id="GO:0008081">
    <property type="term" value="F:phosphoric diester hydrolase activity"/>
    <property type="evidence" value="ECO:0007669"/>
    <property type="project" value="InterPro"/>
</dbReference>
<dbReference type="SUPFAM" id="SSF51695">
    <property type="entry name" value="PLC-like phosphodiesterases"/>
    <property type="match status" value="1"/>
</dbReference>
<dbReference type="InterPro" id="IPR017946">
    <property type="entry name" value="PLC-like_Pdiesterase_TIM-brl"/>
</dbReference>
<reference evidence="1 2" key="1">
    <citation type="submission" date="2020-08" db="EMBL/GenBank/DDBJ databases">
        <title>Sequencing the genomes of 1000 actinobacteria strains.</title>
        <authorList>
            <person name="Klenk H.-P."/>
        </authorList>
    </citation>
    <scope>NUCLEOTIDE SEQUENCE [LARGE SCALE GENOMIC DNA]</scope>
    <source>
        <strain evidence="1 2">DSM 40084</strain>
    </source>
</reference>
<sequence>MADGSFAIHHGASYPNMMSGDVLVACRDFLAARPSETVLMRVKQEYSEDTDATFRRIFDDYLDVRG</sequence>
<organism evidence="1 2">
    <name type="scientific">Streptomyces caelestis</name>
    <dbReference type="NCBI Taxonomy" id="36816"/>
    <lineage>
        <taxon>Bacteria</taxon>
        <taxon>Bacillati</taxon>
        <taxon>Actinomycetota</taxon>
        <taxon>Actinomycetes</taxon>
        <taxon>Kitasatosporales</taxon>
        <taxon>Streptomycetaceae</taxon>
        <taxon>Streptomyces</taxon>
    </lineage>
</organism>
<evidence type="ECO:0000313" key="2">
    <source>
        <dbReference type="Proteomes" id="UP000590647"/>
    </source>
</evidence>
<gene>
    <name evidence="1" type="ORF">HDA41_000113</name>
</gene>
<evidence type="ECO:0000313" key="1">
    <source>
        <dbReference type="EMBL" id="MBB5792149.1"/>
    </source>
</evidence>
<comment type="caution">
    <text evidence="1">The sequence shown here is derived from an EMBL/GenBank/DDBJ whole genome shotgun (WGS) entry which is preliminary data.</text>
</comment>
<keyword evidence="2" id="KW-1185">Reference proteome</keyword>
<dbReference type="Gene3D" id="3.20.20.190">
    <property type="entry name" value="Phosphatidylinositol (PI) phosphodiesterase"/>
    <property type="match status" value="1"/>
</dbReference>
<dbReference type="EMBL" id="JACHNE010000001">
    <property type="protein sequence ID" value="MBB5792149.1"/>
    <property type="molecule type" value="Genomic_DNA"/>
</dbReference>
<name>A0A7W9LQC9_9ACTN</name>
<dbReference type="GO" id="GO:0006629">
    <property type="term" value="P:lipid metabolic process"/>
    <property type="evidence" value="ECO:0007669"/>
    <property type="project" value="InterPro"/>
</dbReference>
<dbReference type="AlphaFoldDB" id="A0A7W9LQC9"/>
<protein>
    <submittedName>
        <fullName evidence="1">Uncharacterized protein</fullName>
    </submittedName>
</protein>
<accession>A0A7W9LQC9</accession>
<proteinExistence type="predicted"/>
<dbReference type="Proteomes" id="UP000590647">
    <property type="component" value="Unassembled WGS sequence"/>
</dbReference>